<protein>
    <submittedName>
        <fullName evidence="1">FtsA protein</fullName>
    </submittedName>
</protein>
<evidence type="ECO:0000313" key="2">
    <source>
        <dbReference type="Proteomes" id="UP000321934"/>
    </source>
</evidence>
<sequence length="351" mass="39935">MTMMETHLMKLIHSLERDTGVVISDIVLCLPDSMFAIEKLGVRHIFFFDLLEADKGTRFRMKSEIWQHFEDLSKSNVLMDIETMKYISSDGEVMDDIRYIKGGQIKSINLGLYILGDIAARISSMLNACNLRLRFSMPISYAMRHCFVGPEDDSMGILLINIGHSEISYCVLGSIGAEKSGIIRLGSHFIVVQIAKELNIEIRMANKIFRLYLSGSGVIDYANLGDFVIDKIKLKKIIVKSIERLFGLLNKDFISSGRSCVLEKIIIDGDLKNLETTRDVAKNIFDVPIYSASISNETDLSKTRYDVLHGVISKYIKNRIDLSEISDYKMNLMGKFYSYFSRFAYRLNGFI</sequence>
<evidence type="ECO:0000313" key="1">
    <source>
        <dbReference type="EMBL" id="QED23716.1"/>
    </source>
</evidence>
<accession>A0A5B8XFH6</accession>
<gene>
    <name evidence="1" type="ORF">Deia_00929</name>
</gene>
<dbReference type="Gene3D" id="3.30.420.40">
    <property type="match status" value="1"/>
</dbReference>
<organism evidence="1 2">
    <name type="scientific">Candidatus Deianiraea vastatrix</name>
    <dbReference type="NCBI Taxonomy" id="2163644"/>
    <lineage>
        <taxon>Bacteria</taxon>
        <taxon>Pseudomonadati</taxon>
        <taxon>Pseudomonadota</taxon>
        <taxon>Alphaproteobacteria</taxon>
        <taxon>Rickettsiales</taxon>
        <taxon>Candidatus Deianiraeaceae</taxon>
        <taxon>Candidatus Deianiraea</taxon>
    </lineage>
</organism>
<dbReference type="EMBL" id="CP029077">
    <property type="protein sequence ID" value="QED23716.1"/>
    <property type="molecule type" value="Genomic_DNA"/>
</dbReference>
<dbReference type="AlphaFoldDB" id="A0A5B8XFH6"/>
<keyword evidence="2" id="KW-1185">Reference proteome</keyword>
<proteinExistence type="predicted"/>
<reference evidence="1 2" key="1">
    <citation type="journal article" date="2019" name="ISME J.">
        <title>Deianiraea, an extracellular bacterium associated with the ciliate Paramecium, suggests an alternative scenario for the evolution of Rickettsiales.</title>
        <authorList>
            <person name="Castelli M."/>
            <person name="Sabaneyeva E."/>
            <person name="Lanzoni O."/>
            <person name="Lebedeva N."/>
            <person name="Floriano A.M."/>
            <person name="Gaiarsa S."/>
            <person name="Benken K."/>
            <person name="Modeo L."/>
            <person name="Bandi C."/>
            <person name="Potekhin A."/>
            <person name="Sassera D."/>
            <person name="Petroni G."/>
        </authorList>
    </citation>
    <scope>NUCLEOTIDE SEQUENCE [LARGE SCALE GENOMIC DNA]</scope>
    <source>
        <strain evidence="1">CyL4-1</strain>
    </source>
</reference>
<dbReference type="Proteomes" id="UP000321934">
    <property type="component" value="Chromosome"/>
</dbReference>
<name>A0A5B8XFH6_9RICK</name>